<protein>
    <submittedName>
        <fullName evidence="1">Uncharacterized protein</fullName>
    </submittedName>
</protein>
<evidence type="ECO:0000313" key="1">
    <source>
        <dbReference type="EMBL" id="SDP64145.1"/>
    </source>
</evidence>
<organism evidence="1 2">
    <name type="scientific">Litchfieldia salsa</name>
    <dbReference type="NCBI Taxonomy" id="930152"/>
    <lineage>
        <taxon>Bacteria</taxon>
        <taxon>Bacillati</taxon>
        <taxon>Bacillota</taxon>
        <taxon>Bacilli</taxon>
        <taxon>Bacillales</taxon>
        <taxon>Bacillaceae</taxon>
        <taxon>Litchfieldia</taxon>
    </lineage>
</organism>
<accession>A0A1H0UDQ0</accession>
<sequence length="56" mass="6532">MDKHSNENKVAVFIDSLSSILFDTLTNEEIEVDNLIDYWGGEFPHGFRPWEEEDVC</sequence>
<dbReference type="EMBL" id="FNJU01000004">
    <property type="protein sequence ID" value="SDP64145.1"/>
    <property type="molecule type" value="Genomic_DNA"/>
</dbReference>
<dbReference type="STRING" id="930152.SAMN05216565_104318"/>
<evidence type="ECO:0000313" key="2">
    <source>
        <dbReference type="Proteomes" id="UP000199159"/>
    </source>
</evidence>
<dbReference type="Proteomes" id="UP000199159">
    <property type="component" value="Unassembled WGS sequence"/>
</dbReference>
<reference evidence="2" key="1">
    <citation type="submission" date="2016-10" db="EMBL/GenBank/DDBJ databases">
        <authorList>
            <person name="Varghese N."/>
            <person name="Submissions S."/>
        </authorList>
    </citation>
    <scope>NUCLEOTIDE SEQUENCE [LARGE SCALE GENOMIC DNA]</scope>
    <source>
        <strain evidence="2">IBRC-M10078</strain>
    </source>
</reference>
<dbReference type="RefSeq" id="WP_175490269.1">
    <property type="nucleotide sequence ID" value="NZ_FNJU01000004.1"/>
</dbReference>
<name>A0A1H0UDQ0_9BACI</name>
<proteinExistence type="predicted"/>
<dbReference type="AlphaFoldDB" id="A0A1H0UDQ0"/>
<gene>
    <name evidence="1" type="ORF">SAMN05216565_104318</name>
</gene>
<keyword evidence="2" id="KW-1185">Reference proteome</keyword>